<dbReference type="EMBL" id="JACHIA010000006">
    <property type="protein sequence ID" value="MBB6070950.1"/>
    <property type="molecule type" value="Genomic_DNA"/>
</dbReference>
<dbReference type="PANTHER" id="PTHR19278:SF9">
    <property type="entry name" value="URIDINE 5'-MONOPHOSPHATE SYNTHASE"/>
    <property type="match status" value="1"/>
</dbReference>
<comment type="caution">
    <text evidence="7">Lacks conserved residue(s) required for the propagation of feature annotation.</text>
</comment>
<dbReference type="InterPro" id="IPR000836">
    <property type="entry name" value="PRTase_dom"/>
</dbReference>
<evidence type="ECO:0000256" key="2">
    <source>
        <dbReference type="ARBA" id="ARBA00011971"/>
    </source>
</evidence>
<reference evidence="9 10" key="1">
    <citation type="submission" date="2020-08" db="EMBL/GenBank/DDBJ databases">
        <title>Genomic Encyclopedia of Type Strains, Phase IV (KMG-IV): sequencing the most valuable type-strain genomes for metagenomic binning, comparative biology and taxonomic classification.</title>
        <authorList>
            <person name="Goeker M."/>
        </authorList>
    </citation>
    <scope>NUCLEOTIDE SEQUENCE [LARGE SCALE GENOMIC DNA]</scope>
    <source>
        <strain evidence="9 10">DSM 29007</strain>
    </source>
</reference>
<comment type="cofactor">
    <cofactor evidence="7">
        <name>Mg(2+)</name>
        <dbReference type="ChEBI" id="CHEBI:18420"/>
    </cofactor>
</comment>
<name>A0A841GYW0_9BACT</name>
<dbReference type="RefSeq" id="WP_170033385.1">
    <property type="nucleotide sequence ID" value="NZ_JABDTL010000001.1"/>
</dbReference>
<feature type="binding site" description="in other chain" evidence="7">
    <location>
        <begin position="123"/>
        <end position="131"/>
    </location>
    <ligand>
        <name>5-phospho-alpha-D-ribose 1-diphosphate</name>
        <dbReference type="ChEBI" id="CHEBI:58017"/>
        <note>ligand shared between dimeric partners</note>
    </ligand>
</feature>
<dbReference type="AlphaFoldDB" id="A0A841GYW0"/>
<keyword evidence="10" id="KW-1185">Reference proteome</keyword>
<dbReference type="InterPro" id="IPR004467">
    <property type="entry name" value="Or_phspho_trans_dom"/>
</dbReference>
<dbReference type="FunFam" id="3.40.50.2020:FF:000029">
    <property type="entry name" value="Orotate phosphoribosyltransferase"/>
    <property type="match status" value="1"/>
</dbReference>
<feature type="binding site" evidence="7">
    <location>
        <position position="103"/>
    </location>
    <ligand>
        <name>5-phospho-alpha-D-ribose 1-diphosphate</name>
        <dbReference type="ChEBI" id="CHEBI:58017"/>
        <note>ligand shared between dimeric partners</note>
    </ligand>
</feature>
<dbReference type="Gene3D" id="3.40.50.2020">
    <property type="match status" value="1"/>
</dbReference>
<sequence length="184" mass="19577">MSDRDRLLQLLLERSFRTGDFVLASGARSRYYIDCRTTTTHAEGQALVGRMGLDLLREAGLAPETVGGLTMGADPMAYAVAHASWLAGAPVHSFSVRKEPKAHGTGKRVEGSFAPGQRVVIVEDVITSGKSALQACDAVEAEGGVILGVMALVDREAGGREVIEARYPVHVLYRVSELLAAVEG</sequence>
<evidence type="ECO:0000259" key="8">
    <source>
        <dbReference type="Pfam" id="PF00156"/>
    </source>
</evidence>
<dbReference type="HAMAP" id="MF_01208">
    <property type="entry name" value="PyrE"/>
    <property type="match status" value="1"/>
</dbReference>
<keyword evidence="6 7" id="KW-0665">Pyrimidine biosynthesis</keyword>
<dbReference type="EC" id="2.4.2.10" evidence="2 7"/>
<evidence type="ECO:0000256" key="6">
    <source>
        <dbReference type="ARBA" id="ARBA00022975"/>
    </source>
</evidence>
<dbReference type="SUPFAM" id="SSF53271">
    <property type="entry name" value="PRTase-like"/>
    <property type="match status" value="1"/>
</dbReference>
<evidence type="ECO:0000256" key="5">
    <source>
        <dbReference type="ARBA" id="ARBA00022842"/>
    </source>
</evidence>
<dbReference type="GO" id="GO:0000287">
    <property type="term" value="F:magnesium ion binding"/>
    <property type="evidence" value="ECO:0007669"/>
    <property type="project" value="UniProtKB-UniRule"/>
</dbReference>
<comment type="caution">
    <text evidence="9">The sequence shown here is derived from an EMBL/GenBank/DDBJ whole genome shotgun (WGS) entry which is preliminary data.</text>
</comment>
<dbReference type="InterPro" id="IPR023031">
    <property type="entry name" value="OPRT"/>
</dbReference>
<dbReference type="Proteomes" id="UP000582837">
    <property type="component" value="Unassembled WGS sequence"/>
</dbReference>
<dbReference type="GO" id="GO:0044205">
    <property type="term" value="P:'de novo' UMP biosynthetic process"/>
    <property type="evidence" value="ECO:0007669"/>
    <property type="project" value="UniProtKB-UniRule"/>
</dbReference>
<organism evidence="9 10">
    <name type="scientific">Longimicrobium terrae</name>
    <dbReference type="NCBI Taxonomy" id="1639882"/>
    <lineage>
        <taxon>Bacteria</taxon>
        <taxon>Pseudomonadati</taxon>
        <taxon>Gemmatimonadota</taxon>
        <taxon>Longimicrobiia</taxon>
        <taxon>Longimicrobiales</taxon>
        <taxon>Longimicrobiaceae</taxon>
        <taxon>Longimicrobium</taxon>
    </lineage>
</organism>
<feature type="binding site" evidence="7">
    <location>
        <position position="155"/>
    </location>
    <ligand>
        <name>orotate</name>
        <dbReference type="ChEBI" id="CHEBI:30839"/>
    </ligand>
</feature>
<dbReference type="CDD" id="cd06223">
    <property type="entry name" value="PRTases_typeI"/>
    <property type="match status" value="1"/>
</dbReference>
<evidence type="ECO:0000256" key="3">
    <source>
        <dbReference type="ARBA" id="ARBA00022676"/>
    </source>
</evidence>
<keyword evidence="3 7" id="KW-0328">Glycosyltransferase</keyword>
<feature type="domain" description="Phosphoribosyltransferase" evidence="8">
    <location>
        <begin position="54"/>
        <end position="162"/>
    </location>
</feature>
<keyword evidence="5 7" id="KW-0460">Magnesium</keyword>
<dbReference type="NCBIfam" id="TIGR00336">
    <property type="entry name" value="pyrE"/>
    <property type="match status" value="1"/>
</dbReference>
<comment type="function">
    <text evidence="7">Catalyzes the transfer of a ribosyl phosphate group from 5-phosphoribose 1-diphosphate to orotate, leading to the formation of orotidine monophosphate (OMP).</text>
</comment>
<comment type="catalytic activity">
    <reaction evidence="7">
        <text>orotidine 5'-phosphate + diphosphate = orotate + 5-phospho-alpha-D-ribose 1-diphosphate</text>
        <dbReference type="Rhea" id="RHEA:10380"/>
        <dbReference type="ChEBI" id="CHEBI:30839"/>
        <dbReference type="ChEBI" id="CHEBI:33019"/>
        <dbReference type="ChEBI" id="CHEBI:57538"/>
        <dbReference type="ChEBI" id="CHEBI:58017"/>
        <dbReference type="EC" id="2.4.2.10"/>
    </reaction>
</comment>
<evidence type="ECO:0000256" key="4">
    <source>
        <dbReference type="ARBA" id="ARBA00022679"/>
    </source>
</evidence>
<keyword evidence="4 7" id="KW-0808">Transferase</keyword>
<dbReference type="UniPathway" id="UPA00070">
    <property type="reaction ID" value="UER00119"/>
</dbReference>
<dbReference type="GO" id="GO:0004588">
    <property type="term" value="F:orotate phosphoribosyltransferase activity"/>
    <property type="evidence" value="ECO:0007669"/>
    <property type="project" value="UniProtKB-UniRule"/>
</dbReference>
<feature type="binding site" evidence="7">
    <location>
        <position position="97"/>
    </location>
    <ligand>
        <name>5-phospho-alpha-D-ribose 1-diphosphate</name>
        <dbReference type="ChEBI" id="CHEBI:58017"/>
        <note>ligand shared between dimeric partners</note>
    </ligand>
</feature>
<evidence type="ECO:0000256" key="7">
    <source>
        <dbReference type="HAMAP-Rule" id="MF_01208"/>
    </source>
</evidence>
<protein>
    <recommendedName>
        <fullName evidence="2 7">Orotate phosphoribosyltransferase</fullName>
        <shortName evidence="7">OPRT</shortName>
        <shortName evidence="7">OPRTase</shortName>
        <ecNumber evidence="2 7">2.4.2.10</ecNumber>
    </recommendedName>
</protein>
<gene>
    <name evidence="7" type="primary">pyrE</name>
    <name evidence="9" type="ORF">HNQ61_002572</name>
</gene>
<proteinExistence type="inferred from homology"/>
<accession>A0A841GYW0</accession>
<evidence type="ECO:0000313" key="9">
    <source>
        <dbReference type="EMBL" id="MBB6070950.1"/>
    </source>
</evidence>
<evidence type="ECO:0000313" key="10">
    <source>
        <dbReference type="Proteomes" id="UP000582837"/>
    </source>
</evidence>
<comment type="subunit">
    <text evidence="7">Homodimer.</text>
</comment>
<dbReference type="GO" id="GO:0019856">
    <property type="term" value="P:pyrimidine nucleobase biosynthetic process"/>
    <property type="evidence" value="ECO:0007669"/>
    <property type="project" value="TreeGrafter"/>
</dbReference>
<comment type="similarity">
    <text evidence="7">Belongs to the purine/pyrimidine phosphoribosyltransferase family. PyrE subfamily.</text>
</comment>
<feature type="binding site" description="in other chain" evidence="7">
    <location>
        <position position="98"/>
    </location>
    <ligand>
        <name>5-phospho-alpha-D-ribose 1-diphosphate</name>
        <dbReference type="ChEBI" id="CHEBI:58017"/>
        <note>ligand shared between dimeric partners</note>
    </ligand>
</feature>
<comment type="pathway">
    <text evidence="1 7">Pyrimidine metabolism; UMP biosynthesis via de novo pathway; UMP from orotate: step 1/2.</text>
</comment>
<evidence type="ECO:0000256" key="1">
    <source>
        <dbReference type="ARBA" id="ARBA00004889"/>
    </source>
</evidence>
<dbReference type="InterPro" id="IPR029057">
    <property type="entry name" value="PRTase-like"/>
</dbReference>
<dbReference type="Pfam" id="PF00156">
    <property type="entry name" value="Pribosyltran"/>
    <property type="match status" value="1"/>
</dbReference>
<dbReference type="PANTHER" id="PTHR19278">
    <property type="entry name" value="OROTATE PHOSPHORIBOSYLTRANSFERASE"/>
    <property type="match status" value="1"/>
</dbReference>
<feature type="binding site" evidence="7">
    <location>
        <position position="101"/>
    </location>
    <ligand>
        <name>5-phospho-alpha-D-ribose 1-diphosphate</name>
        <dbReference type="ChEBI" id="CHEBI:58017"/>
        <note>ligand shared between dimeric partners</note>
    </ligand>
</feature>
<feature type="binding site" evidence="7">
    <location>
        <position position="127"/>
    </location>
    <ligand>
        <name>orotate</name>
        <dbReference type="ChEBI" id="CHEBI:30839"/>
    </ligand>
</feature>